<dbReference type="KEGG" id="bsc:COCSADRAFT_358698"/>
<dbReference type="Proteomes" id="UP000016934">
    <property type="component" value="Unassembled WGS sequence"/>
</dbReference>
<dbReference type="OrthoDB" id="3694496at2759"/>
<sequence length="218" mass="25027">MANWKYKTISQAREARRQCNRDAQRRYREYVFSLSLLGIAQEPSNFDTASPLDNTMRDEIEEEELTTVGSPEARAQVALAEDIQVERRGSNPPRPSLTPLERVANIEQNLDELLISVEDARVQQSLQDFVARIEPKFKDLANWVHQTEQSAVRQDVSMLSIHYNPNALAAVRDKLYKIMADTIESLSTQIYRFRAQHRFIAEINHLSAQVENAMGRVV</sequence>
<gene>
    <name evidence="1" type="ORF">COCSADRAFT_358698</name>
</gene>
<dbReference type="EMBL" id="KB445645">
    <property type="protein sequence ID" value="EMD62769.1"/>
    <property type="molecule type" value="Genomic_DNA"/>
</dbReference>
<dbReference type="RefSeq" id="XP_007701119.1">
    <property type="nucleotide sequence ID" value="XM_007702929.1"/>
</dbReference>
<keyword evidence="2" id="KW-1185">Reference proteome</keyword>
<reference evidence="1 2" key="1">
    <citation type="journal article" date="2012" name="PLoS Pathog.">
        <title>Diverse lifestyles and strategies of plant pathogenesis encoded in the genomes of eighteen Dothideomycetes fungi.</title>
        <authorList>
            <person name="Ohm R.A."/>
            <person name="Feau N."/>
            <person name="Henrissat B."/>
            <person name="Schoch C.L."/>
            <person name="Horwitz B.A."/>
            <person name="Barry K.W."/>
            <person name="Condon B.J."/>
            <person name="Copeland A.C."/>
            <person name="Dhillon B."/>
            <person name="Glaser F."/>
            <person name="Hesse C.N."/>
            <person name="Kosti I."/>
            <person name="LaButti K."/>
            <person name="Lindquist E.A."/>
            <person name="Lucas S."/>
            <person name="Salamov A.A."/>
            <person name="Bradshaw R.E."/>
            <person name="Ciuffetti L."/>
            <person name="Hamelin R.C."/>
            <person name="Kema G.H.J."/>
            <person name="Lawrence C."/>
            <person name="Scott J.A."/>
            <person name="Spatafora J.W."/>
            <person name="Turgeon B.G."/>
            <person name="de Wit P.J.G.M."/>
            <person name="Zhong S."/>
            <person name="Goodwin S.B."/>
            <person name="Grigoriev I.V."/>
        </authorList>
    </citation>
    <scope>NUCLEOTIDE SEQUENCE [LARGE SCALE GENOMIC DNA]</scope>
    <source>
        <strain evidence="2">ND90Pr / ATCC 201652</strain>
    </source>
</reference>
<dbReference type="AlphaFoldDB" id="M2R700"/>
<evidence type="ECO:0000313" key="2">
    <source>
        <dbReference type="Proteomes" id="UP000016934"/>
    </source>
</evidence>
<proteinExistence type="predicted"/>
<reference evidence="2" key="2">
    <citation type="journal article" date="2013" name="PLoS Genet.">
        <title>Comparative genome structure, secondary metabolite, and effector coding capacity across Cochliobolus pathogens.</title>
        <authorList>
            <person name="Condon B.J."/>
            <person name="Leng Y."/>
            <person name="Wu D."/>
            <person name="Bushley K.E."/>
            <person name="Ohm R.A."/>
            <person name="Otillar R."/>
            <person name="Martin J."/>
            <person name="Schackwitz W."/>
            <person name="Grimwood J."/>
            <person name="MohdZainudin N."/>
            <person name="Xue C."/>
            <person name="Wang R."/>
            <person name="Manning V.A."/>
            <person name="Dhillon B."/>
            <person name="Tu Z.J."/>
            <person name="Steffenson B.J."/>
            <person name="Salamov A."/>
            <person name="Sun H."/>
            <person name="Lowry S."/>
            <person name="LaButti K."/>
            <person name="Han J."/>
            <person name="Copeland A."/>
            <person name="Lindquist E."/>
            <person name="Barry K."/>
            <person name="Schmutz J."/>
            <person name="Baker S.E."/>
            <person name="Ciuffetti L.M."/>
            <person name="Grigoriev I.V."/>
            <person name="Zhong S."/>
            <person name="Turgeon B.G."/>
        </authorList>
    </citation>
    <scope>NUCLEOTIDE SEQUENCE [LARGE SCALE GENOMIC DNA]</scope>
    <source>
        <strain evidence="2">ND90Pr / ATCC 201652</strain>
    </source>
</reference>
<dbReference type="HOGENOM" id="CLU_1304750_0_0_1"/>
<dbReference type="GeneID" id="19138577"/>
<name>M2R700_COCSN</name>
<dbReference type="OMA" id="GSTMREN"/>
<organism evidence="1 2">
    <name type="scientific">Cochliobolus sativus (strain ND90Pr / ATCC 201652)</name>
    <name type="common">Common root rot and spot blotch fungus</name>
    <name type="synonym">Bipolaris sorokiniana</name>
    <dbReference type="NCBI Taxonomy" id="665912"/>
    <lineage>
        <taxon>Eukaryota</taxon>
        <taxon>Fungi</taxon>
        <taxon>Dikarya</taxon>
        <taxon>Ascomycota</taxon>
        <taxon>Pezizomycotina</taxon>
        <taxon>Dothideomycetes</taxon>
        <taxon>Pleosporomycetidae</taxon>
        <taxon>Pleosporales</taxon>
        <taxon>Pleosporineae</taxon>
        <taxon>Pleosporaceae</taxon>
        <taxon>Bipolaris</taxon>
    </lineage>
</organism>
<protein>
    <submittedName>
        <fullName evidence="1">Uncharacterized protein</fullName>
    </submittedName>
</protein>
<accession>M2R700</accession>
<evidence type="ECO:0000313" key="1">
    <source>
        <dbReference type="EMBL" id="EMD62769.1"/>
    </source>
</evidence>